<dbReference type="PRINTS" id="PR00722">
    <property type="entry name" value="CHYMOTRYPSIN"/>
</dbReference>
<dbReference type="Gene3D" id="2.40.10.10">
    <property type="entry name" value="Trypsin-like serine proteases"/>
    <property type="match status" value="2"/>
</dbReference>
<dbReference type="InterPro" id="IPR043504">
    <property type="entry name" value="Peptidase_S1_PA_chymotrypsin"/>
</dbReference>
<keyword evidence="5" id="KW-1185">Reference proteome</keyword>
<dbReference type="InterPro" id="IPR009003">
    <property type="entry name" value="Peptidase_S1_PA"/>
</dbReference>
<accession>A0A653CI29</accession>
<dbReference type="AlphaFoldDB" id="A0A653CI29"/>
<dbReference type="SUPFAM" id="SSF50494">
    <property type="entry name" value="Trypsin-like serine proteases"/>
    <property type="match status" value="1"/>
</dbReference>
<evidence type="ECO:0000256" key="1">
    <source>
        <dbReference type="ARBA" id="ARBA00023157"/>
    </source>
</evidence>
<evidence type="ECO:0000256" key="2">
    <source>
        <dbReference type="SAM" id="SignalP"/>
    </source>
</evidence>
<organism evidence="4 5">
    <name type="scientific">Callosobruchus maculatus</name>
    <name type="common">Southern cowpea weevil</name>
    <name type="synonym">Pulse bruchid</name>
    <dbReference type="NCBI Taxonomy" id="64391"/>
    <lineage>
        <taxon>Eukaryota</taxon>
        <taxon>Metazoa</taxon>
        <taxon>Ecdysozoa</taxon>
        <taxon>Arthropoda</taxon>
        <taxon>Hexapoda</taxon>
        <taxon>Insecta</taxon>
        <taxon>Pterygota</taxon>
        <taxon>Neoptera</taxon>
        <taxon>Endopterygota</taxon>
        <taxon>Coleoptera</taxon>
        <taxon>Polyphaga</taxon>
        <taxon>Cucujiformia</taxon>
        <taxon>Chrysomeloidea</taxon>
        <taxon>Chrysomelidae</taxon>
        <taxon>Bruchinae</taxon>
        <taxon>Bruchini</taxon>
        <taxon>Callosobruchus</taxon>
    </lineage>
</organism>
<keyword evidence="1" id="KW-1015">Disulfide bond</keyword>
<dbReference type="GO" id="GO:0006508">
    <property type="term" value="P:proteolysis"/>
    <property type="evidence" value="ECO:0007669"/>
    <property type="project" value="InterPro"/>
</dbReference>
<proteinExistence type="predicted"/>
<dbReference type="InterPro" id="IPR001314">
    <property type="entry name" value="Peptidase_S1A"/>
</dbReference>
<dbReference type="PROSITE" id="PS50240">
    <property type="entry name" value="TRYPSIN_DOM"/>
    <property type="match status" value="1"/>
</dbReference>
<dbReference type="OrthoDB" id="5565075at2759"/>
<dbReference type="Pfam" id="PF00089">
    <property type="entry name" value="Trypsin"/>
    <property type="match status" value="1"/>
</dbReference>
<gene>
    <name evidence="4" type="ORF">CALMAC_LOCUS9301</name>
</gene>
<name>A0A653CI29_CALMS</name>
<dbReference type="InterPro" id="IPR001254">
    <property type="entry name" value="Trypsin_dom"/>
</dbReference>
<evidence type="ECO:0000313" key="5">
    <source>
        <dbReference type="Proteomes" id="UP000410492"/>
    </source>
</evidence>
<dbReference type="FunFam" id="2.40.10.10:FF:000005">
    <property type="entry name" value="Serine protease 37"/>
    <property type="match status" value="1"/>
</dbReference>
<dbReference type="CDD" id="cd00190">
    <property type="entry name" value="Tryp_SPc"/>
    <property type="match status" value="1"/>
</dbReference>
<dbReference type="SMART" id="SM00020">
    <property type="entry name" value="Tryp_SPc"/>
    <property type="match status" value="1"/>
</dbReference>
<dbReference type="GO" id="GO:0004252">
    <property type="term" value="F:serine-type endopeptidase activity"/>
    <property type="evidence" value="ECO:0007669"/>
    <property type="project" value="InterPro"/>
</dbReference>
<evidence type="ECO:0000313" key="4">
    <source>
        <dbReference type="EMBL" id="VEN47575.1"/>
    </source>
</evidence>
<reference evidence="4 5" key="1">
    <citation type="submission" date="2019-01" db="EMBL/GenBank/DDBJ databases">
        <authorList>
            <person name="Sayadi A."/>
        </authorList>
    </citation>
    <scope>NUCLEOTIDE SEQUENCE [LARGE SCALE GENOMIC DNA]</scope>
</reference>
<feature type="domain" description="Peptidase S1" evidence="3">
    <location>
        <begin position="24"/>
        <end position="220"/>
    </location>
</feature>
<feature type="non-terminal residue" evidence="4">
    <location>
        <position position="220"/>
    </location>
</feature>
<feature type="signal peptide" evidence="2">
    <location>
        <begin position="1"/>
        <end position="23"/>
    </location>
</feature>
<sequence>MNRCVFSAIFLYILVHGVKESLAITNGDEVKPHSLPYMVALTATIDDKSIRCGGSLISSSLVLTSARCVHGAKEVSVSLGAHDISKKEASQVHQTSSKFIIHPKYRQGKKLHDIALIQLQTPVELNENIRTIKLPGVDDIFTSFDEKSAIIAGWGKMKDTDTSYSTVLRSTNVTIIPLITCELSYIFSLTGDQMCSSGVSKKNICLGDAGSPLVVDGVQV</sequence>
<dbReference type="PANTHER" id="PTHR24271:SF52">
    <property type="entry name" value="GRANZYME K"/>
    <property type="match status" value="1"/>
</dbReference>
<dbReference type="Proteomes" id="UP000410492">
    <property type="component" value="Unassembled WGS sequence"/>
</dbReference>
<evidence type="ECO:0000259" key="3">
    <source>
        <dbReference type="PROSITE" id="PS50240"/>
    </source>
</evidence>
<dbReference type="EMBL" id="CAACVG010007903">
    <property type="protein sequence ID" value="VEN47575.1"/>
    <property type="molecule type" value="Genomic_DNA"/>
</dbReference>
<dbReference type="PANTHER" id="PTHR24271">
    <property type="entry name" value="KALLIKREIN-RELATED"/>
    <property type="match status" value="1"/>
</dbReference>
<protein>
    <recommendedName>
        <fullName evidence="3">Peptidase S1 domain-containing protein</fullName>
    </recommendedName>
</protein>
<keyword evidence="2" id="KW-0732">Signal</keyword>
<feature type="chain" id="PRO_5024908488" description="Peptidase S1 domain-containing protein" evidence="2">
    <location>
        <begin position="24"/>
        <end position="220"/>
    </location>
</feature>